<name>A0A8X6WRS9_9ARAC</name>
<organism evidence="3 4">
    <name type="scientific">Trichonephila inaurata madagascariensis</name>
    <dbReference type="NCBI Taxonomy" id="2747483"/>
    <lineage>
        <taxon>Eukaryota</taxon>
        <taxon>Metazoa</taxon>
        <taxon>Ecdysozoa</taxon>
        <taxon>Arthropoda</taxon>
        <taxon>Chelicerata</taxon>
        <taxon>Arachnida</taxon>
        <taxon>Araneae</taxon>
        <taxon>Araneomorphae</taxon>
        <taxon>Entelegynae</taxon>
        <taxon>Araneoidea</taxon>
        <taxon>Nephilidae</taxon>
        <taxon>Trichonephila</taxon>
        <taxon>Trichonephila inaurata</taxon>
    </lineage>
</organism>
<keyword evidence="1" id="KW-0175">Coiled coil</keyword>
<dbReference type="OrthoDB" id="10659907at2759"/>
<comment type="caution">
    <text evidence="3">The sequence shown here is derived from an EMBL/GenBank/DDBJ whole genome shotgun (WGS) entry which is preliminary data.</text>
</comment>
<feature type="coiled-coil region" evidence="1">
    <location>
        <begin position="120"/>
        <end position="150"/>
    </location>
</feature>
<feature type="compositionally biased region" description="Basic and acidic residues" evidence="2">
    <location>
        <begin position="1"/>
        <end position="12"/>
    </location>
</feature>
<accession>A0A8X6WRS9</accession>
<feature type="region of interest" description="Disordered" evidence="2">
    <location>
        <begin position="1"/>
        <end position="28"/>
    </location>
</feature>
<evidence type="ECO:0000256" key="2">
    <source>
        <dbReference type="SAM" id="MobiDB-lite"/>
    </source>
</evidence>
<evidence type="ECO:0000313" key="4">
    <source>
        <dbReference type="Proteomes" id="UP000886998"/>
    </source>
</evidence>
<proteinExistence type="predicted"/>
<dbReference type="EMBL" id="BMAV01001793">
    <property type="protein sequence ID" value="GFY40252.1"/>
    <property type="molecule type" value="Genomic_DNA"/>
</dbReference>
<protein>
    <submittedName>
        <fullName evidence="3">Nesprin-1</fullName>
    </submittedName>
</protein>
<dbReference type="Proteomes" id="UP000886998">
    <property type="component" value="Unassembled WGS sequence"/>
</dbReference>
<evidence type="ECO:0000256" key="1">
    <source>
        <dbReference type="SAM" id="Coils"/>
    </source>
</evidence>
<keyword evidence="4" id="KW-1185">Reference proteome</keyword>
<gene>
    <name evidence="3" type="primary">Syne1_1</name>
    <name evidence="3" type="ORF">TNIN_406341</name>
</gene>
<evidence type="ECO:0000313" key="3">
    <source>
        <dbReference type="EMBL" id="GFY40252.1"/>
    </source>
</evidence>
<sequence length="580" mass="68000">METIYRLDDHESLGTMSTSQTKEKSKLDEGNIYSKEVEEISSALKIKQNPDVREEIQIEEMESVRANFNDKDLPSVEDRSSFQLQKTEVSIDTISDSLFSNNFEELNVPNQNNEDELLLAADYSDSLNDLRCLNASLQNEDNQLDILQKEKKYDVPEIELIEKQLTDLQEYLSTVIDYNQNISEILPFDAKNEIARRCGNLQEQFDSTKQHAATTFTEVSGWIKKSGKIEDELRCLNASLQNEDNQLDILQKEKKYDVPEIEPLNMRIQEHSNKCETLCLYKQKFFLNWTGCQLENNESSLNWYKMMKLKVLQAFEIAKNSKYHNEDYQLSKELLNQLLHLVENQVSEQTYIENLDDLKKKKELLKHSMHSLETQLWIVKKNYEAGIKSQQSVTLKDDEDYHLMISKAEDVMKRGQMKYRDWEQKEIQFTQLDDLILKSSRWLHEKNQILKSKDNSKDLQNSYDILKDLQWDLSNFSHEIDCIKSLKEDITAHTKIQSMENSSAEIISSFKELHNSIDLELNKNVLMKEWTNLKGSERFTSFNEELKNIKHKLIGFRNILDTVVHYLTQDAPRISKRLGD</sequence>
<dbReference type="AlphaFoldDB" id="A0A8X6WRS9"/>
<reference evidence="3" key="1">
    <citation type="submission" date="2020-08" db="EMBL/GenBank/DDBJ databases">
        <title>Multicomponent nature underlies the extraordinary mechanical properties of spider dragline silk.</title>
        <authorList>
            <person name="Kono N."/>
            <person name="Nakamura H."/>
            <person name="Mori M."/>
            <person name="Yoshida Y."/>
            <person name="Ohtoshi R."/>
            <person name="Malay A.D."/>
            <person name="Moran D.A.P."/>
            <person name="Tomita M."/>
            <person name="Numata K."/>
            <person name="Arakawa K."/>
        </authorList>
    </citation>
    <scope>NUCLEOTIDE SEQUENCE</scope>
</reference>